<keyword evidence="6 8" id="KW-1133">Transmembrane helix</keyword>
<keyword evidence="4" id="KW-1003">Cell membrane</keyword>
<dbReference type="AlphaFoldDB" id="A0A0R2MP92"/>
<keyword evidence="10" id="KW-1185">Reference proteome</keyword>
<organism evidence="9 10">
    <name type="scientific">Lacticaseibacillus saniviri JCM 17471 = DSM 24301</name>
    <dbReference type="NCBI Taxonomy" id="1293598"/>
    <lineage>
        <taxon>Bacteria</taxon>
        <taxon>Bacillati</taxon>
        <taxon>Bacillota</taxon>
        <taxon>Bacilli</taxon>
        <taxon>Lactobacillales</taxon>
        <taxon>Lactobacillaceae</taxon>
        <taxon>Lacticaseibacillus</taxon>
    </lineage>
</organism>
<evidence type="ECO:0000313" key="9">
    <source>
        <dbReference type="EMBL" id="KRO15476.1"/>
    </source>
</evidence>
<dbReference type="EMBL" id="JQCE01000064">
    <property type="protein sequence ID" value="KRO15476.1"/>
    <property type="molecule type" value="Genomic_DNA"/>
</dbReference>
<feature type="transmembrane region" description="Helical" evidence="8">
    <location>
        <begin position="172"/>
        <end position="194"/>
    </location>
</feature>
<dbReference type="Pfam" id="PF01594">
    <property type="entry name" value="AI-2E_transport"/>
    <property type="match status" value="1"/>
</dbReference>
<keyword evidence="3" id="KW-0813">Transport</keyword>
<keyword evidence="7 8" id="KW-0472">Membrane</keyword>
<protein>
    <submittedName>
        <fullName evidence="9">Membrane protein</fullName>
    </submittedName>
</protein>
<dbReference type="GO" id="GO:0005886">
    <property type="term" value="C:plasma membrane"/>
    <property type="evidence" value="ECO:0007669"/>
    <property type="project" value="UniProtKB-SubCell"/>
</dbReference>
<dbReference type="STRING" id="1293598.IV56_GL002240"/>
<sequence length="390" mass="43094">MEKQKTWFYRRFLNNKFAVVMFDLILVLLAILLFTKIAWVFEPVVTFLGVVAPPFLLAGILFYLTVPIINWMEAKLNFKRGLAILLLFIVLIGLLAWGIFKFVPAVQQQATSIIQSWPTLWKQFTDWLTELNSKQNLISQKDLNHIGQEIMSAFSGKQSSILSGTVSQIQNVIGIVGNVVVTISTAPIILFFMLKDGDQFVPNLLPIFPTKARASIGDMLTEMNTKVGSYVQGQLTVALAVAIIFMIGYSVIGLKYALVLGLIAGPLNLIPYFGSALAMVPSLIMGLLTSPKMLIAVIIVFFIEWLLETQLISPLVMGSKLEMHPITIVVVLLTAGNLFGLLGVILGIPGFAVIKIIVSRFFAWYQTISGLYDDPEPDDDATPPVPTQKD</sequence>
<dbReference type="PANTHER" id="PTHR21716:SF53">
    <property type="entry name" value="PERMEASE PERM-RELATED"/>
    <property type="match status" value="1"/>
</dbReference>
<evidence type="ECO:0000256" key="7">
    <source>
        <dbReference type="ARBA" id="ARBA00023136"/>
    </source>
</evidence>
<comment type="caution">
    <text evidence="9">The sequence shown here is derived from an EMBL/GenBank/DDBJ whole genome shotgun (WGS) entry which is preliminary data.</text>
</comment>
<proteinExistence type="inferred from homology"/>
<feature type="transmembrane region" description="Helical" evidence="8">
    <location>
        <begin position="20"/>
        <end position="41"/>
    </location>
</feature>
<dbReference type="GO" id="GO:0055085">
    <property type="term" value="P:transmembrane transport"/>
    <property type="evidence" value="ECO:0007669"/>
    <property type="project" value="TreeGrafter"/>
</dbReference>
<reference evidence="9 10" key="1">
    <citation type="journal article" date="2015" name="Genome Announc.">
        <title>Expanding the biotechnology potential of lactobacilli through comparative genomics of 213 strains and associated genera.</title>
        <authorList>
            <person name="Sun Z."/>
            <person name="Harris H.M."/>
            <person name="McCann A."/>
            <person name="Guo C."/>
            <person name="Argimon S."/>
            <person name="Zhang W."/>
            <person name="Yang X."/>
            <person name="Jeffery I.B."/>
            <person name="Cooney J.C."/>
            <person name="Kagawa T.F."/>
            <person name="Liu W."/>
            <person name="Song Y."/>
            <person name="Salvetti E."/>
            <person name="Wrobel A."/>
            <person name="Rasinkangas P."/>
            <person name="Parkhill J."/>
            <person name="Rea M.C."/>
            <person name="O'Sullivan O."/>
            <person name="Ritari J."/>
            <person name="Douillard F.P."/>
            <person name="Paul Ross R."/>
            <person name="Yang R."/>
            <person name="Briner A.E."/>
            <person name="Felis G.E."/>
            <person name="de Vos W.M."/>
            <person name="Barrangou R."/>
            <person name="Klaenhammer T.R."/>
            <person name="Caufield P.W."/>
            <person name="Cui Y."/>
            <person name="Zhang H."/>
            <person name="O'Toole P.W."/>
        </authorList>
    </citation>
    <scope>NUCLEOTIDE SEQUENCE [LARGE SCALE GENOMIC DNA]</scope>
    <source>
        <strain evidence="9 10">DSM 24301</strain>
    </source>
</reference>
<comment type="similarity">
    <text evidence="2">Belongs to the autoinducer-2 exporter (AI-2E) (TC 2.A.86) family.</text>
</comment>
<gene>
    <name evidence="9" type="ORF">IV56_GL002240</name>
</gene>
<dbReference type="RefSeq" id="WP_056993254.1">
    <property type="nucleotide sequence ID" value="NZ_JQCE01000064.1"/>
</dbReference>
<dbReference type="PATRIC" id="fig|1293598.4.peg.2342"/>
<dbReference type="InterPro" id="IPR002549">
    <property type="entry name" value="AI-2E-like"/>
</dbReference>
<evidence type="ECO:0000256" key="3">
    <source>
        <dbReference type="ARBA" id="ARBA00022448"/>
    </source>
</evidence>
<dbReference type="Proteomes" id="UP000050969">
    <property type="component" value="Unassembled WGS sequence"/>
</dbReference>
<keyword evidence="5 8" id="KW-0812">Transmembrane</keyword>
<feature type="transmembrane region" description="Helical" evidence="8">
    <location>
        <begin position="47"/>
        <end position="69"/>
    </location>
</feature>
<evidence type="ECO:0000256" key="1">
    <source>
        <dbReference type="ARBA" id="ARBA00004651"/>
    </source>
</evidence>
<feature type="transmembrane region" description="Helical" evidence="8">
    <location>
        <begin position="235"/>
        <end position="263"/>
    </location>
</feature>
<dbReference type="PANTHER" id="PTHR21716">
    <property type="entry name" value="TRANSMEMBRANE PROTEIN"/>
    <property type="match status" value="1"/>
</dbReference>
<evidence type="ECO:0000313" key="10">
    <source>
        <dbReference type="Proteomes" id="UP000050969"/>
    </source>
</evidence>
<feature type="transmembrane region" description="Helical" evidence="8">
    <location>
        <begin position="328"/>
        <end position="354"/>
    </location>
</feature>
<evidence type="ECO:0000256" key="6">
    <source>
        <dbReference type="ARBA" id="ARBA00022989"/>
    </source>
</evidence>
<evidence type="ECO:0000256" key="4">
    <source>
        <dbReference type="ARBA" id="ARBA00022475"/>
    </source>
</evidence>
<evidence type="ECO:0000256" key="2">
    <source>
        <dbReference type="ARBA" id="ARBA00009773"/>
    </source>
</evidence>
<accession>A0A0R2MP92</accession>
<evidence type="ECO:0000256" key="8">
    <source>
        <dbReference type="SAM" id="Phobius"/>
    </source>
</evidence>
<evidence type="ECO:0000256" key="5">
    <source>
        <dbReference type="ARBA" id="ARBA00022692"/>
    </source>
</evidence>
<name>A0A0R2MP92_9LACO</name>
<feature type="transmembrane region" description="Helical" evidence="8">
    <location>
        <begin position="295"/>
        <end position="316"/>
    </location>
</feature>
<comment type="subcellular location">
    <subcellularLocation>
        <location evidence="1">Cell membrane</location>
        <topology evidence="1">Multi-pass membrane protein</topology>
    </subcellularLocation>
</comment>
<feature type="transmembrane region" description="Helical" evidence="8">
    <location>
        <begin position="81"/>
        <end position="100"/>
    </location>
</feature>